<dbReference type="EMBL" id="BMOY01000015">
    <property type="protein sequence ID" value="GGJ04407.1"/>
    <property type="molecule type" value="Genomic_DNA"/>
</dbReference>
<dbReference type="Gene3D" id="3.30.470.20">
    <property type="entry name" value="ATP-grasp fold, B domain"/>
    <property type="match status" value="1"/>
</dbReference>
<dbReference type="PANTHER" id="PTHR21621:SF0">
    <property type="entry name" value="BETA-CITRYLGLUTAMATE SYNTHASE B-RELATED"/>
    <property type="match status" value="1"/>
</dbReference>
<dbReference type="PANTHER" id="PTHR21621">
    <property type="entry name" value="RIBOSOMAL PROTEIN S6 MODIFICATION PROTEIN"/>
    <property type="match status" value="1"/>
</dbReference>
<dbReference type="GO" id="GO:0005737">
    <property type="term" value="C:cytoplasm"/>
    <property type="evidence" value="ECO:0007669"/>
    <property type="project" value="TreeGrafter"/>
</dbReference>
<sequence>MEVTRALKLSVFAHGVSMIRLHPQLCARLSVGEGERAECTFGRLSAQAPVWADPALPADTVAVSTPLADRLLLRDVAARVRVWPSGRKFHIGPTVGVLSNPRWIEKQKRYAPSPLALALERLADAADRIGALAYVFRMRDVDWEGQRVHAFVRTTRGAWTRMWLPLPDVVYDQVVSRRLEQDANYQRDRARLARLYQDKMFNAGFFDKWQVYEWLAQDVRLRRHIPSTIRYQQADRAARFLAKHSVVFAKPAHGSLGLGIVRFVRQPDGTWICEVKRKQKPPWRVQADHALAAIQQLRPRLEARPYILQQGIDLARTGDRPFDIRIVLQRDGTGAWRRTKMFARIAGPGEFTSNLSSGGQALPVPVLLSTVFPASAVRSRCMRQIRRVARLVAEAMERGAGQTFGELGIDIGIDTTGKAWVIEVNSKPWKSPSTGKGRPELVEMAFRRPMEYAVYLATRQ</sequence>
<keyword evidence="2" id="KW-1185">Reference proteome</keyword>
<reference evidence="1" key="1">
    <citation type="journal article" date="2014" name="Int. J. Syst. Evol. Microbiol.">
        <title>Complete genome sequence of Corynebacterium casei LMG S-19264T (=DSM 44701T), isolated from a smear-ripened cheese.</title>
        <authorList>
            <consortium name="US DOE Joint Genome Institute (JGI-PGF)"/>
            <person name="Walter F."/>
            <person name="Albersmeier A."/>
            <person name="Kalinowski J."/>
            <person name="Ruckert C."/>
        </authorList>
    </citation>
    <scope>NUCLEOTIDE SEQUENCE</scope>
    <source>
        <strain evidence="1">JCM 18487</strain>
    </source>
</reference>
<dbReference type="Pfam" id="PF14398">
    <property type="entry name" value="ATPgrasp_YheCD"/>
    <property type="match status" value="1"/>
</dbReference>
<name>A0A917NJ45_9BACL</name>
<organism evidence="1 2">
    <name type="scientific">Alicyclobacillus cellulosilyticus</name>
    <dbReference type="NCBI Taxonomy" id="1003997"/>
    <lineage>
        <taxon>Bacteria</taxon>
        <taxon>Bacillati</taxon>
        <taxon>Bacillota</taxon>
        <taxon>Bacilli</taxon>
        <taxon>Bacillales</taxon>
        <taxon>Alicyclobacillaceae</taxon>
        <taxon>Alicyclobacillus</taxon>
    </lineage>
</organism>
<dbReference type="GO" id="GO:0016879">
    <property type="term" value="F:ligase activity, forming carbon-nitrogen bonds"/>
    <property type="evidence" value="ECO:0007669"/>
    <property type="project" value="TreeGrafter"/>
</dbReference>
<comment type="caution">
    <text evidence="1">The sequence shown here is derived from an EMBL/GenBank/DDBJ whole genome shotgun (WGS) entry which is preliminary data.</text>
</comment>
<dbReference type="InterPro" id="IPR026838">
    <property type="entry name" value="YheC/D"/>
</dbReference>
<protein>
    <submittedName>
        <fullName evidence="1">Endospore coat-associated protein YheD</fullName>
    </submittedName>
</protein>
<dbReference type="Proteomes" id="UP000637695">
    <property type="component" value="Unassembled WGS sequence"/>
</dbReference>
<evidence type="ECO:0000313" key="2">
    <source>
        <dbReference type="Proteomes" id="UP000637695"/>
    </source>
</evidence>
<accession>A0A917NJ45</accession>
<dbReference type="RefSeq" id="WP_229776505.1">
    <property type="nucleotide sequence ID" value="NZ_BMOY01000015.1"/>
</dbReference>
<proteinExistence type="predicted"/>
<dbReference type="SUPFAM" id="SSF56059">
    <property type="entry name" value="Glutathione synthetase ATP-binding domain-like"/>
    <property type="match status" value="1"/>
</dbReference>
<gene>
    <name evidence="1" type="primary">yheD</name>
    <name evidence="1" type="ORF">GCM10010885_12050</name>
</gene>
<evidence type="ECO:0000313" key="1">
    <source>
        <dbReference type="EMBL" id="GGJ04407.1"/>
    </source>
</evidence>
<reference evidence="1" key="2">
    <citation type="submission" date="2020-09" db="EMBL/GenBank/DDBJ databases">
        <authorList>
            <person name="Sun Q."/>
            <person name="Ohkuma M."/>
        </authorList>
    </citation>
    <scope>NUCLEOTIDE SEQUENCE</scope>
    <source>
        <strain evidence="1">JCM 18487</strain>
    </source>
</reference>
<dbReference type="AlphaFoldDB" id="A0A917NJ45"/>